<evidence type="ECO:0000256" key="1">
    <source>
        <dbReference type="SAM" id="MobiDB-lite"/>
    </source>
</evidence>
<evidence type="ECO:0000313" key="3">
    <source>
        <dbReference type="Proteomes" id="UP000327013"/>
    </source>
</evidence>
<comment type="caution">
    <text evidence="2">The sequence shown here is derived from an EMBL/GenBank/DDBJ whole genome shotgun (WGS) entry which is preliminary data.</text>
</comment>
<organism evidence="2 3">
    <name type="scientific">Carpinus fangiana</name>
    <dbReference type="NCBI Taxonomy" id="176857"/>
    <lineage>
        <taxon>Eukaryota</taxon>
        <taxon>Viridiplantae</taxon>
        <taxon>Streptophyta</taxon>
        <taxon>Embryophyta</taxon>
        <taxon>Tracheophyta</taxon>
        <taxon>Spermatophyta</taxon>
        <taxon>Magnoliopsida</taxon>
        <taxon>eudicotyledons</taxon>
        <taxon>Gunneridae</taxon>
        <taxon>Pentapetalae</taxon>
        <taxon>rosids</taxon>
        <taxon>fabids</taxon>
        <taxon>Fagales</taxon>
        <taxon>Betulaceae</taxon>
        <taxon>Carpinus</taxon>
    </lineage>
</organism>
<keyword evidence="3" id="KW-1185">Reference proteome</keyword>
<name>A0A5N6KXT8_9ROSI</name>
<dbReference type="EMBL" id="VIBQ01000016">
    <property type="protein sequence ID" value="KAB8356502.1"/>
    <property type="molecule type" value="Genomic_DNA"/>
</dbReference>
<dbReference type="Proteomes" id="UP000327013">
    <property type="component" value="Unassembled WGS sequence"/>
</dbReference>
<proteinExistence type="predicted"/>
<accession>A0A5N6KXT8</accession>
<feature type="region of interest" description="Disordered" evidence="1">
    <location>
        <begin position="83"/>
        <end position="102"/>
    </location>
</feature>
<protein>
    <submittedName>
        <fullName evidence="2">Uncharacterized protein</fullName>
    </submittedName>
</protein>
<evidence type="ECO:0000313" key="2">
    <source>
        <dbReference type="EMBL" id="KAB8356502.1"/>
    </source>
</evidence>
<dbReference type="AlphaFoldDB" id="A0A5N6KXT8"/>
<gene>
    <name evidence="2" type="ORF">FH972_024085</name>
</gene>
<reference evidence="2 3" key="1">
    <citation type="submission" date="2019-06" db="EMBL/GenBank/DDBJ databases">
        <title>A chromosomal-level reference genome of Carpinus fangiana (Coryloideae, Betulaceae).</title>
        <authorList>
            <person name="Yang X."/>
            <person name="Wang Z."/>
            <person name="Zhang L."/>
            <person name="Hao G."/>
            <person name="Liu J."/>
            <person name="Yang Y."/>
        </authorList>
    </citation>
    <scope>NUCLEOTIDE SEQUENCE [LARGE SCALE GENOMIC DNA]</scope>
    <source>
        <strain evidence="2">Cfa_2016G</strain>
        <tissue evidence="2">Leaf</tissue>
    </source>
</reference>
<sequence>MKEGDPAYQRILDWMNELEEQQNGGAVKSGKYGVGTGTLPAQTEANTADVFVAWMIARQMLPDELQEDPEASLVADSMCSQTLIRDPQGRGEQTESDTDDVYSSPAVEEFIDYYQDYLRVADTDYSSLLDHYQALFELMP</sequence>